<reference evidence="6 7" key="1">
    <citation type="submission" date="2018-10" db="EMBL/GenBank/DDBJ databases">
        <title>A high-quality apple genome assembly.</title>
        <authorList>
            <person name="Hu J."/>
        </authorList>
    </citation>
    <scope>NUCLEOTIDE SEQUENCE [LARGE SCALE GENOMIC DNA]</scope>
    <source>
        <strain evidence="7">cv. HFTH1</strain>
        <tissue evidence="6">Young leaf</tissue>
    </source>
</reference>
<keyword evidence="7" id="KW-1185">Reference proteome</keyword>
<keyword evidence="2" id="KW-1015">Disulfide bond</keyword>
<gene>
    <name evidence="6" type="ORF">DVH24_011632</name>
</gene>
<feature type="domain" description="Bulb-type lectin" evidence="5">
    <location>
        <begin position="31"/>
        <end position="167"/>
    </location>
</feature>
<comment type="caution">
    <text evidence="6">The sequence shown here is derived from an EMBL/GenBank/DDBJ whole genome shotgun (WGS) entry which is preliminary data.</text>
</comment>
<feature type="signal peptide" evidence="4">
    <location>
        <begin position="1"/>
        <end position="28"/>
    </location>
</feature>
<dbReference type="PROSITE" id="PS50927">
    <property type="entry name" value="BULB_LECTIN"/>
    <property type="match status" value="1"/>
</dbReference>
<dbReference type="InterPro" id="IPR001480">
    <property type="entry name" value="Bulb-type_lectin_dom"/>
</dbReference>
<dbReference type="PANTHER" id="PTHR32444">
    <property type="entry name" value="BULB-TYPE LECTIN DOMAIN-CONTAINING PROTEIN"/>
    <property type="match status" value="1"/>
</dbReference>
<accession>A0A498JWH3</accession>
<evidence type="ECO:0000256" key="3">
    <source>
        <dbReference type="ARBA" id="ARBA00023180"/>
    </source>
</evidence>
<keyword evidence="1 4" id="KW-0732">Signal</keyword>
<dbReference type="Proteomes" id="UP000290289">
    <property type="component" value="Chromosome 5"/>
</dbReference>
<organism evidence="6 7">
    <name type="scientific">Malus domestica</name>
    <name type="common">Apple</name>
    <name type="synonym">Pyrus malus</name>
    <dbReference type="NCBI Taxonomy" id="3750"/>
    <lineage>
        <taxon>Eukaryota</taxon>
        <taxon>Viridiplantae</taxon>
        <taxon>Streptophyta</taxon>
        <taxon>Embryophyta</taxon>
        <taxon>Tracheophyta</taxon>
        <taxon>Spermatophyta</taxon>
        <taxon>Magnoliopsida</taxon>
        <taxon>eudicotyledons</taxon>
        <taxon>Gunneridae</taxon>
        <taxon>Pentapetalae</taxon>
        <taxon>rosids</taxon>
        <taxon>fabids</taxon>
        <taxon>Rosales</taxon>
        <taxon>Rosaceae</taxon>
        <taxon>Amygdaloideae</taxon>
        <taxon>Maleae</taxon>
        <taxon>Malus</taxon>
    </lineage>
</organism>
<evidence type="ECO:0000256" key="2">
    <source>
        <dbReference type="ARBA" id="ARBA00023157"/>
    </source>
</evidence>
<dbReference type="EMBL" id="RDQH01000331">
    <property type="protein sequence ID" value="RXH99307.1"/>
    <property type="molecule type" value="Genomic_DNA"/>
</dbReference>
<keyword evidence="3" id="KW-0325">Glycoprotein</keyword>
<dbReference type="SUPFAM" id="SSF51110">
    <property type="entry name" value="alpha-D-mannose-specific plant lectins"/>
    <property type="match status" value="1"/>
</dbReference>
<dbReference type="PANTHER" id="PTHR32444:SF89">
    <property type="entry name" value="S GLYCOPROTEIN"/>
    <property type="match status" value="1"/>
</dbReference>
<dbReference type="Pfam" id="PF01453">
    <property type="entry name" value="B_lectin"/>
    <property type="match status" value="1"/>
</dbReference>
<evidence type="ECO:0000313" key="7">
    <source>
        <dbReference type="Proteomes" id="UP000290289"/>
    </source>
</evidence>
<protein>
    <recommendedName>
        <fullName evidence="5">Bulb-type lectin domain-containing protein</fullName>
    </recommendedName>
</protein>
<dbReference type="SMART" id="SM00108">
    <property type="entry name" value="B_lectin"/>
    <property type="match status" value="1"/>
</dbReference>
<dbReference type="InterPro" id="IPR036426">
    <property type="entry name" value="Bulb-type_lectin_dom_sf"/>
</dbReference>
<name>A0A498JWH3_MALDO</name>
<dbReference type="Gene3D" id="2.90.10.10">
    <property type="entry name" value="Bulb-type lectin domain"/>
    <property type="match status" value="1"/>
</dbReference>
<dbReference type="CDD" id="cd00028">
    <property type="entry name" value="B_lectin"/>
    <property type="match status" value="1"/>
</dbReference>
<proteinExistence type="predicted"/>
<evidence type="ECO:0000256" key="4">
    <source>
        <dbReference type="SAM" id="SignalP"/>
    </source>
</evidence>
<sequence length="167" mass="18652">MVLNTQSFCVFFTLLFFTLLLLSLVSRAVEVHDITPLRPLAQGQTLVSAGNVFELGFFSPNNSANKYVGIWYKHILPRKVVWVANREKPLAVTDTLAGLTISSNGNLELVAVLLDNGNFVVKFNVGVPADRYLWESFHYPSDTLLPRMLVGNLDQWIDSLLENRAVG</sequence>
<feature type="chain" id="PRO_5019792909" description="Bulb-type lectin domain-containing protein" evidence="4">
    <location>
        <begin position="29"/>
        <end position="167"/>
    </location>
</feature>
<evidence type="ECO:0000259" key="5">
    <source>
        <dbReference type="PROSITE" id="PS50927"/>
    </source>
</evidence>
<evidence type="ECO:0000256" key="1">
    <source>
        <dbReference type="ARBA" id="ARBA00022729"/>
    </source>
</evidence>
<dbReference type="AlphaFoldDB" id="A0A498JWH3"/>
<evidence type="ECO:0000313" key="6">
    <source>
        <dbReference type="EMBL" id="RXH99307.1"/>
    </source>
</evidence>